<dbReference type="Gene3D" id="3.90.1570.10">
    <property type="entry name" value="tt1808, chain A"/>
    <property type="match status" value="1"/>
</dbReference>
<name>A0ABT7AM57_9CYAN</name>
<evidence type="ECO:0000313" key="2">
    <source>
        <dbReference type="EMBL" id="MDJ1167972.1"/>
    </source>
</evidence>
<keyword evidence="2" id="KW-0540">Nuclease</keyword>
<keyword evidence="3" id="KW-1185">Reference proteome</keyword>
<dbReference type="PANTHER" id="PTHR36558:SF1">
    <property type="entry name" value="RESTRICTION ENDONUCLEASE DOMAIN-CONTAINING PROTEIN-RELATED"/>
    <property type="match status" value="1"/>
</dbReference>
<reference evidence="2 3" key="1">
    <citation type="submission" date="2023-01" db="EMBL/GenBank/DDBJ databases">
        <title>Novel diversity within Roseofilum (Cyanobacteria; Desertifilaceae) from marine benthic mats with descriptions of four novel species.</title>
        <authorList>
            <person name="Wang Y."/>
            <person name="Berthold D.E."/>
            <person name="Hu J."/>
            <person name="Lefler F.W."/>
            <person name="Laughinghouse H.D. IV."/>
        </authorList>
    </citation>
    <scope>NUCLEOTIDE SEQUENCE [LARGE SCALE GENOMIC DNA]</scope>
    <source>
        <strain evidence="2 3">BLCC-M154</strain>
    </source>
</reference>
<dbReference type="InterPro" id="IPR012296">
    <property type="entry name" value="Nuclease_put_TT1808"/>
</dbReference>
<sequence>MVMQAEKIKTYTPEEYLEQEVNSDERHEYIDGEIILMTGAMPNHNLIAGNLLATLNFCLKRQPYFVFSCDQRLWIPEKRIYTYPDVMVVRGELELQEGRKDTLTNPIFIAEVLSKSTQGYDRGQKFQAYRTIGSLQEYLLIDQYTMHVERYYRAEPNQWVLSEYNQPESMIQLNSIPCEISLADLYDKVDFQRESDGNLNN</sequence>
<keyword evidence="2" id="KW-0255">Endonuclease</keyword>
<dbReference type="PANTHER" id="PTHR36558">
    <property type="entry name" value="GLR1098 PROTEIN"/>
    <property type="match status" value="1"/>
</dbReference>
<feature type="domain" description="Putative restriction endonuclease" evidence="1">
    <location>
        <begin position="13"/>
        <end position="183"/>
    </location>
</feature>
<gene>
    <name evidence="2" type="ORF">PMG71_00865</name>
</gene>
<dbReference type="InterPro" id="IPR011335">
    <property type="entry name" value="Restrct_endonuc-II-like"/>
</dbReference>
<proteinExistence type="predicted"/>
<comment type="caution">
    <text evidence="2">The sequence shown here is derived from an EMBL/GenBank/DDBJ whole genome shotgun (WGS) entry which is preliminary data.</text>
</comment>
<dbReference type="SUPFAM" id="SSF52980">
    <property type="entry name" value="Restriction endonuclease-like"/>
    <property type="match status" value="1"/>
</dbReference>
<evidence type="ECO:0000313" key="3">
    <source>
        <dbReference type="Proteomes" id="UP001235303"/>
    </source>
</evidence>
<dbReference type="InterPro" id="IPR008538">
    <property type="entry name" value="Uma2"/>
</dbReference>
<accession>A0ABT7AM57</accession>
<organism evidence="2 3">
    <name type="scientific">Roseofilum acuticapitatum BLCC-M154</name>
    <dbReference type="NCBI Taxonomy" id="3022444"/>
    <lineage>
        <taxon>Bacteria</taxon>
        <taxon>Bacillati</taxon>
        <taxon>Cyanobacteriota</taxon>
        <taxon>Cyanophyceae</taxon>
        <taxon>Desertifilales</taxon>
        <taxon>Desertifilaceae</taxon>
        <taxon>Roseofilum</taxon>
        <taxon>Roseofilum acuticapitatum</taxon>
    </lineage>
</organism>
<dbReference type="GO" id="GO:0004519">
    <property type="term" value="F:endonuclease activity"/>
    <property type="evidence" value="ECO:0007669"/>
    <property type="project" value="UniProtKB-KW"/>
</dbReference>
<dbReference type="CDD" id="cd06260">
    <property type="entry name" value="DUF820-like"/>
    <property type="match status" value="1"/>
</dbReference>
<keyword evidence="2" id="KW-0378">Hydrolase</keyword>
<protein>
    <submittedName>
        <fullName evidence="2">Uma2 family endonuclease</fullName>
    </submittedName>
</protein>
<dbReference type="Proteomes" id="UP001235303">
    <property type="component" value="Unassembled WGS sequence"/>
</dbReference>
<dbReference type="RefSeq" id="WP_283751740.1">
    <property type="nucleotide sequence ID" value="NZ_JAQOSP010000006.1"/>
</dbReference>
<dbReference type="EMBL" id="JAQOSP010000006">
    <property type="protein sequence ID" value="MDJ1167972.1"/>
    <property type="molecule type" value="Genomic_DNA"/>
</dbReference>
<dbReference type="Pfam" id="PF05685">
    <property type="entry name" value="Uma2"/>
    <property type="match status" value="1"/>
</dbReference>
<evidence type="ECO:0000259" key="1">
    <source>
        <dbReference type="Pfam" id="PF05685"/>
    </source>
</evidence>